<evidence type="ECO:0008006" key="3">
    <source>
        <dbReference type="Google" id="ProtNLM"/>
    </source>
</evidence>
<dbReference type="HOGENOM" id="CLU_031277_2_0_10"/>
<sequence length="424" mass="47811">MPEIKGLKGLLYNQAIAKSYEQLLCPPYDVISDDLQRELYQKSEYNAVRLELPIEENRYDAAAARFVAWQAEGALLRDAKEAIYPYFQTFTTKSGEIYTRKGLIALCRLYDFSEGKVVPHERTLSGPKADRLNLFKKTEANFSCIFGLYSDTEKTVDSLVKAFAQNSPPMIDALDSQSVQHQLWRMDDESKIEKIQAALQTLPIYIADGHHRYETGVQYRNLRKDANPEHTGNEPYNYIMMYIANMHDEGMVIFPTHRLVHSLPDFSLDALLAKLRPLFELTELPDKTALKIFMEAHPKHAFGMIAQNVSYGISLKVSLDEAIAETMPNALKSLDVTILHHAILGERLGLSQESQARQTNLIYSKDVDEVFEKVASGAVQLGFVMNATSIHEVVDVASVGEVMPQKSTYFYPKLATGLVFNALS</sequence>
<dbReference type="STRING" id="517418.Ctha_0725"/>
<evidence type="ECO:0000313" key="2">
    <source>
        <dbReference type="Proteomes" id="UP000001208"/>
    </source>
</evidence>
<dbReference type="RefSeq" id="WP_012499278.1">
    <property type="nucleotide sequence ID" value="NC_011026.1"/>
</dbReference>
<dbReference type="EMBL" id="CP001100">
    <property type="protein sequence ID" value="ACF13194.1"/>
    <property type="molecule type" value="Genomic_DNA"/>
</dbReference>
<dbReference type="Proteomes" id="UP000001208">
    <property type="component" value="Chromosome"/>
</dbReference>
<dbReference type="OrthoDB" id="9781616at2"/>
<name>B3QW81_CHLT3</name>
<dbReference type="PANTHER" id="PTHR36454:SF1">
    <property type="entry name" value="DUF1015 DOMAIN-CONTAINING PROTEIN"/>
    <property type="match status" value="1"/>
</dbReference>
<dbReference type="KEGG" id="cts:Ctha_0725"/>
<keyword evidence="2" id="KW-1185">Reference proteome</keyword>
<gene>
    <name evidence="1" type="ordered locus">Ctha_0725</name>
</gene>
<organism evidence="1 2">
    <name type="scientific">Chloroherpeton thalassium (strain ATCC 35110 / GB-78)</name>
    <dbReference type="NCBI Taxonomy" id="517418"/>
    <lineage>
        <taxon>Bacteria</taxon>
        <taxon>Pseudomonadati</taxon>
        <taxon>Chlorobiota</taxon>
        <taxon>Chlorobiia</taxon>
        <taxon>Chlorobiales</taxon>
        <taxon>Chloroherpetonaceae</taxon>
        <taxon>Chloroherpeton</taxon>
    </lineage>
</organism>
<protein>
    <recommendedName>
        <fullName evidence="3">DUF1015 domain-containing protein</fullName>
    </recommendedName>
</protein>
<evidence type="ECO:0000313" key="1">
    <source>
        <dbReference type="EMBL" id="ACF13194.1"/>
    </source>
</evidence>
<proteinExistence type="predicted"/>
<dbReference type="InterPro" id="IPR008323">
    <property type="entry name" value="UCP033563"/>
</dbReference>
<dbReference type="PIRSF" id="PIRSF033563">
    <property type="entry name" value="UCP033563"/>
    <property type="match status" value="1"/>
</dbReference>
<dbReference type="eggNOG" id="COG4198">
    <property type="taxonomic scope" value="Bacteria"/>
</dbReference>
<dbReference type="PANTHER" id="PTHR36454">
    <property type="entry name" value="LMO2823 PROTEIN"/>
    <property type="match status" value="1"/>
</dbReference>
<dbReference type="AlphaFoldDB" id="B3QW81"/>
<accession>B3QW81</accession>
<reference evidence="1 2" key="1">
    <citation type="submission" date="2008-06" db="EMBL/GenBank/DDBJ databases">
        <title>Complete sequence of Chloroherpeton thalassium ATCC 35110.</title>
        <authorList>
            <consortium name="US DOE Joint Genome Institute"/>
            <person name="Lucas S."/>
            <person name="Copeland A."/>
            <person name="Lapidus A."/>
            <person name="Glavina del Rio T."/>
            <person name="Dalin E."/>
            <person name="Tice H."/>
            <person name="Bruce D."/>
            <person name="Goodwin L."/>
            <person name="Pitluck S."/>
            <person name="Schmutz J."/>
            <person name="Larimer F."/>
            <person name="Land M."/>
            <person name="Hauser L."/>
            <person name="Kyrpides N."/>
            <person name="Mikhailova N."/>
            <person name="Liu Z."/>
            <person name="Li T."/>
            <person name="Zhao F."/>
            <person name="Overmann J."/>
            <person name="Bryant D.A."/>
            <person name="Richardson P."/>
        </authorList>
    </citation>
    <scope>NUCLEOTIDE SEQUENCE [LARGE SCALE GENOMIC DNA]</scope>
    <source>
        <strain evidence="2">ATCC 35110 / GB-78</strain>
    </source>
</reference>
<dbReference type="Pfam" id="PF06245">
    <property type="entry name" value="DUF1015"/>
    <property type="match status" value="1"/>
</dbReference>